<dbReference type="Gene3D" id="2.40.10.10">
    <property type="entry name" value="Trypsin-like serine proteases"/>
    <property type="match status" value="2"/>
</dbReference>
<feature type="transmembrane region" description="Helical" evidence="4">
    <location>
        <begin position="7"/>
        <end position="26"/>
    </location>
</feature>
<evidence type="ECO:0000256" key="1">
    <source>
        <dbReference type="ARBA" id="ARBA00010541"/>
    </source>
</evidence>
<evidence type="ECO:0000256" key="3">
    <source>
        <dbReference type="ARBA" id="ARBA00022801"/>
    </source>
</evidence>
<keyword evidence="3" id="KW-0378">Hydrolase</keyword>
<sequence length="303" mass="33614">MKSLKNLSTISIYTYLFTFLFCYTTYAQKENTSVEYQDPTSIIEEMKTETGNLIKSNKIILKGDQAEEQLFLASNKIISLDLPEPKKDVLTSEKIFNEGKKSTLIIGYAYLCNTCDKTHMGNASGYTINEDGIFVTNYHVVKSYTNIKFDKKAFVARTADGKIYQVKNVLSASKDNDVAILELETNGDKLTPMSLGAPAPIGASAFVISHPSQIFYYFTKGMVSRNDMRKNNDTTQYVMSITADYAKGSSGGPVIDIYGNAIGTVSSTHSYYANQSKQKNLQMVTKNTVPVIVIKELLQSNEG</sequence>
<dbReference type="SUPFAM" id="SSF50494">
    <property type="entry name" value="Trypsin-like serine proteases"/>
    <property type="match status" value="1"/>
</dbReference>
<evidence type="ECO:0000313" key="6">
    <source>
        <dbReference type="Proteomes" id="UP000829517"/>
    </source>
</evidence>
<proteinExistence type="inferred from homology"/>
<organism evidence="5 6">
    <name type="scientific">Joostella atrarenae</name>
    <dbReference type="NCBI Taxonomy" id="679257"/>
    <lineage>
        <taxon>Bacteria</taxon>
        <taxon>Pseudomonadati</taxon>
        <taxon>Bacteroidota</taxon>
        <taxon>Flavobacteriia</taxon>
        <taxon>Flavobacteriales</taxon>
        <taxon>Flavobacteriaceae</taxon>
        <taxon>Joostella</taxon>
    </lineage>
</organism>
<dbReference type="PANTHER" id="PTHR43343:SF3">
    <property type="entry name" value="PROTEASE DO-LIKE 8, CHLOROPLASTIC"/>
    <property type="match status" value="1"/>
</dbReference>
<evidence type="ECO:0000256" key="4">
    <source>
        <dbReference type="SAM" id="Phobius"/>
    </source>
</evidence>
<protein>
    <submittedName>
        <fullName evidence="5">Trypsin-like peptidase domain-containing protein</fullName>
    </submittedName>
</protein>
<comment type="caution">
    <text evidence="5">The sequence shown here is derived from an EMBL/GenBank/DDBJ whole genome shotgun (WGS) entry which is preliminary data.</text>
</comment>
<dbReference type="PANTHER" id="PTHR43343">
    <property type="entry name" value="PEPTIDASE S12"/>
    <property type="match status" value="1"/>
</dbReference>
<dbReference type="RefSeq" id="WP_236957889.1">
    <property type="nucleotide sequence ID" value="NZ_JAETXX010000001.1"/>
</dbReference>
<dbReference type="EMBL" id="JAETXX010000001">
    <property type="protein sequence ID" value="MCF8713930.1"/>
    <property type="molecule type" value="Genomic_DNA"/>
</dbReference>
<evidence type="ECO:0000256" key="2">
    <source>
        <dbReference type="ARBA" id="ARBA00022670"/>
    </source>
</evidence>
<dbReference type="Pfam" id="PF13365">
    <property type="entry name" value="Trypsin_2"/>
    <property type="match status" value="1"/>
</dbReference>
<gene>
    <name evidence="5" type="ORF">JM658_03735</name>
</gene>
<keyword evidence="6" id="KW-1185">Reference proteome</keyword>
<dbReference type="InterPro" id="IPR009003">
    <property type="entry name" value="Peptidase_S1_PA"/>
</dbReference>
<dbReference type="Proteomes" id="UP000829517">
    <property type="component" value="Unassembled WGS sequence"/>
</dbReference>
<keyword evidence="2" id="KW-0645">Protease</keyword>
<keyword evidence="4" id="KW-0472">Membrane</keyword>
<keyword evidence="4" id="KW-1133">Transmembrane helix</keyword>
<comment type="similarity">
    <text evidence="1">Belongs to the peptidase S1C family.</text>
</comment>
<evidence type="ECO:0000313" key="5">
    <source>
        <dbReference type="EMBL" id="MCF8713930.1"/>
    </source>
</evidence>
<name>A0ABS9J0H1_9FLAO</name>
<reference evidence="5 6" key="1">
    <citation type="submission" date="2021-01" db="EMBL/GenBank/DDBJ databases">
        <title>Genome sequencing of Joostella atrarenae M1-2 (= KCTC 23194).</title>
        <authorList>
            <person name="Zakaria M.R."/>
            <person name="Lam M.Q."/>
            <person name="Chong C.S."/>
        </authorList>
    </citation>
    <scope>NUCLEOTIDE SEQUENCE [LARGE SCALE GENOMIC DNA]</scope>
    <source>
        <strain evidence="5 6">M1-2</strain>
    </source>
</reference>
<accession>A0ABS9J0H1</accession>
<dbReference type="InterPro" id="IPR043504">
    <property type="entry name" value="Peptidase_S1_PA_chymotrypsin"/>
</dbReference>
<dbReference type="InterPro" id="IPR051201">
    <property type="entry name" value="Chloro_Bact_Ser_Proteases"/>
</dbReference>
<keyword evidence="4" id="KW-0812">Transmembrane</keyword>